<protein>
    <submittedName>
        <fullName evidence="1">Uncharacterized protein</fullName>
    </submittedName>
</protein>
<keyword evidence="2" id="KW-1185">Reference proteome</keyword>
<proteinExistence type="predicted"/>
<dbReference type="OrthoDB" id="3699810at2"/>
<dbReference type="EMBL" id="RBXO01000001">
    <property type="protein sequence ID" value="RKT53810.1"/>
    <property type="molecule type" value="Genomic_DNA"/>
</dbReference>
<accession>A0A495VY96</accession>
<dbReference type="Proteomes" id="UP000282084">
    <property type="component" value="Unassembled WGS sequence"/>
</dbReference>
<sequence length="149" mass="15496">MDLDARLHLQAAVWGRDDNRIAVLLAETEPVRSAADPTSALVAKGLGLVTDLARIALPRPPGWHVDLGPAGGVTVRWPHPTPLVSGAALDLPGVWRWAARRTGVVVLLAGGGPGVCDRGERTAHPTAALTRMATTGALAGGAVPFRETR</sequence>
<dbReference type="RefSeq" id="WP_121004573.1">
    <property type="nucleotide sequence ID" value="NZ_RBXO01000001.1"/>
</dbReference>
<evidence type="ECO:0000313" key="2">
    <source>
        <dbReference type="Proteomes" id="UP000282084"/>
    </source>
</evidence>
<dbReference type="AlphaFoldDB" id="A0A495VY96"/>
<name>A0A495VY96_9PSEU</name>
<organism evidence="1 2">
    <name type="scientific">Saccharothrix australiensis</name>
    <dbReference type="NCBI Taxonomy" id="2072"/>
    <lineage>
        <taxon>Bacteria</taxon>
        <taxon>Bacillati</taxon>
        <taxon>Actinomycetota</taxon>
        <taxon>Actinomycetes</taxon>
        <taxon>Pseudonocardiales</taxon>
        <taxon>Pseudonocardiaceae</taxon>
        <taxon>Saccharothrix</taxon>
    </lineage>
</organism>
<gene>
    <name evidence="1" type="ORF">C8E97_2392</name>
</gene>
<reference evidence="1 2" key="1">
    <citation type="submission" date="2018-10" db="EMBL/GenBank/DDBJ databases">
        <title>Sequencing the genomes of 1000 actinobacteria strains.</title>
        <authorList>
            <person name="Klenk H.-P."/>
        </authorList>
    </citation>
    <scope>NUCLEOTIDE SEQUENCE [LARGE SCALE GENOMIC DNA]</scope>
    <source>
        <strain evidence="1 2">DSM 43800</strain>
    </source>
</reference>
<comment type="caution">
    <text evidence="1">The sequence shown here is derived from an EMBL/GenBank/DDBJ whole genome shotgun (WGS) entry which is preliminary data.</text>
</comment>
<evidence type="ECO:0000313" key="1">
    <source>
        <dbReference type="EMBL" id="RKT53810.1"/>
    </source>
</evidence>